<accession>A0A4R4RP38</accession>
<comment type="caution">
    <text evidence="4">The sequence shown here is derived from an EMBL/GenBank/DDBJ whole genome shotgun (WGS) entry which is preliminary data.</text>
</comment>
<protein>
    <submittedName>
        <fullName evidence="4">Nitroreductase family deazaflavin-dependent oxidoreductase</fullName>
    </submittedName>
</protein>
<dbReference type="EMBL" id="SMKL01000021">
    <property type="protein sequence ID" value="TDC51591.1"/>
    <property type="molecule type" value="Genomic_DNA"/>
</dbReference>
<dbReference type="GO" id="GO:0016491">
    <property type="term" value="F:oxidoreductase activity"/>
    <property type="evidence" value="ECO:0007669"/>
    <property type="project" value="InterPro"/>
</dbReference>
<evidence type="ECO:0000256" key="2">
    <source>
        <dbReference type="ARBA" id="ARBA00049106"/>
    </source>
</evidence>
<dbReference type="OrthoDB" id="8225825at2"/>
<dbReference type="InterPro" id="IPR004378">
    <property type="entry name" value="F420H2_quin_Rdtase"/>
</dbReference>
<feature type="region of interest" description="Disordered" evidence="3">
    <location>
        <begin position="1"/>
        <end position="41"/>
    </location>
</feature>
<evidence type="ECO:0000256" key="1">
    <source>
        <dbReference type="ARBA" id="ARBA00008710"/>
    </source>
</evidence>
<dbReference type="PANTHER" id="PTHR39428:SF3">
    <property type="entry name" value="DEAZAFLAVIN-DEPENDENT NITROREDUCTASE"/>
    <property type="match status" value="1"/>
</dbReference>
<comment type="catalytic activity">
    <reaction evidence="2">
        <text>oxidized coenzyme F420-(gamma-L-Glu)(n) + a quinol + H(+) = reduced coenzyme F420-(gamma-L-Glu)(n) + a quinone</text>
        <dbReference type="Rhea" id="RHEA:39663"/>
        <dbReference type="Rhea" id="RHEA-COMP:12939"/>
        <dbReference type="Rhea" id="RHEA-COMP:14378"/>
        <dbReference type="ChEBI" id="CHEBI:15378"/>
        <dbReference type="ChEBI" id="CHEBI:24646"/>
        <dbReference type="ChEBI" id="CHEBI:132124"/>
        <dbReference type="ChEBI" id="CHEBI:133980"/>
        <dbReference type="ChEBI" id="CHEBI:139511"/>
    </reaction>
</comment>
<organism evidence="4 5">
    <name type="scientific">Jiangella ureilytica</name>
    <dbReference type="NCBI Taxonomy" id="2530374"/>
    <lineage>
        <taxon>Bacteria</taxon>
        <taxon>Bacillati</taxon>
        <taxon>Actinomycetota</taxon>
        <taxon>Actinomycetes</taxon>
        <taxon>Jiangellales</taxon>
        <taxon>Jiangellaceae</taxon>
        <taxon>Jiangella</taxon>
    </lineage>
</organism>
<dbReference type="Gene3D" id="2.30.110.10">
    <property type="entry name" value="Electron Transport, Fmn-binding Protein, Chain A"/>
    <property type="match status" value="1"/>
</dbReference>
<evidence type="ECO:0000256" key="3">
    <source>
        <dbReference type="SAM" id="MobiDB-lite"/>
    </source>
</evidence>
<evidence type="ECO:0000313" key="5">
    <source>
        <dbReference type="Proteomes" id="UP000295621"/>
    </source>
</evidence>
<proteinExistence type="inferred from homology"/>
<dbReference type="Proteomes" id="UP000295621">
    <property type="component" value="Unassembled WGS sequence"/>
</dbReference>
<sequence length="181" mass="20879">MGRRRADQGADPLRRAGRRRPAHRHRRAARGRPAHLGAAVRDQTARRLSRLHIALYRATRGLLGRRLVRNDMLLLTTTGARTGRRHTVPLLYLRDDEHLVVIASWGGRPRHPQWYTNLVAHPDVIVQVRGRRWPARARTADPDERAVWWPRVLAAYKGYRLYESNTDRVIPVVLLHPPSPP</sequence>
<feature type="compositionally biased region" description="Basic residues" evidence="3">
    <location>
        <begin position="15"/>
        <end position="33"/>
    </location>
</feature>
<dbReference type="GO" id="GO:0005886">
    <property type="term" value="C:plasma membrane"/>
    <property type="evidence" value="ECO:0007669"/>
    <property type="project" value="TreeGrafter"/>
</dbReference>
<gene>
    <name evidence="4" type="ORF">E1212_11370</name>
</gene>
<dbReference type="InterPro" id="IPR012349">
    <property type="entry name" value="Split_barrel_FMN-bd"/>
</dbReference>
<keyword evidence="5" id="KW-1185">Reference proteome</keyword>
<reference evidence="4 5" key="1">
    <citation type="submission" date="2019-02" db="EMBL/GenBank/DDBJ databases">
        <title>Draft genome sequences of novel Actinobacteria.</title>
        <authorList>
            <person name="Sahin N."/>
            <person name="Ay H."/>
            <person name="Saygin H."/>
        </authorList>
    </citation>
    <scope>NUCLEOTIDE SEQUENCE [LARGE SCALE GENOMIC DNA]</scope>
    <source>
        <strain evidence="4 5">KC603</strain>
    </source>
</reference>
<dbReference type="NCBIfam" id="TIGR00026">
    <property type="entry name" value="hi_GC_TIGR00026"/>
    <property type="match status" value="1"/>
</dbReference>
<dbReference type="Pfam" id="PF04075">
    <property type="entry name" value="F420H2_quin_red"/>
    <property type="match status" value="1"/>
</dbReference>
<dbReference type="GO" id="GO:0070967">
    <property type="term" value="F:coenzyme F420 binding"/>
    <property type="evidence" value="ECO:0007669"/>
    <property type="project" value="TreeGrafter"/>
</dbReference>
<dbReference type="SUPFAM" id="SSF50475">
    <property type="entry name" value="FMN-binding split barrel"/>
    <property type="match status" value="1"/>
</dbReference>
<evidence type="ECO:0000313" key="4">
    <source>
        <dbReference type="EMBL" id="TDC51591.1"/>
    </source>
</evidence>
<name>A0A4R4RP38_9ACTN</name>
<feature type="compositionally biased region" description="Basic and acidic residues" evidence="3">
    <location>
        <begin position="1"/>
        <end position="14"/>
    </location>
</feature>
<comment type="similarity">
    <text evidence="1">Belongs to the F420H(2)-dependent quinone reductase family.</text>
</comment>
<dbReference type="PANTHER" id="PTHR39428">
    <property type="entry name" value="F420H(2)-DEPENDENT QUINONE REDUCTASE RV1261C"/>
    <property type="match status" value="1"/>
</dbReference>
<dbReference type="AlphaFoldDB" id="A0A4R4RP38"/>